<feature type="compositionally biased region" description="Basic and acidic residues" evidence="1">
    <location>
        <begin position="21"/>
        <end position="30"/>
    </location>
</feature>
<dbReference type="Proteomes" id="UP000634136">
    <property type="component" value="Unassembled WGS sequence"/>
</dbReference>
<evidence type="ECO:0000313" key="3">
    <source>
        <dbReference type="Proteomes" id="UP000634136"/>
    </source>
</evidence>
<feature type="region of interest" description="Disordered" evidence="1">
    <location>
        <begin position="1"/>
        <end position="40"/>
    </location>
</feature>
<sequence length="125" mass="13466">MRTNFDTAQPKSVDAGPSEAHSGETEQEGRKGKRARKPPVWANGTRFAKIDEAMRLLREEASEFKHSSLAVQAVTDQRLSHMESTMKNVEAILQRLEISHSSGSSGSSGSAGAGSQHSLVLHSGH</sequence>
<keyword evidence="3" id="KW-1185">Reference proteome</keyword>
<accession>A0A834WDE2</accession>
<proteinExistence type="predicted"/>
<feature type="region of interest" description="Disordered" evidence="1">
    <location>
        <begin position="99"/>
        <end position="125"/>
    </location>
</feature>
<feature type="compositionally biased region" description="Low complexity" evidence="1">
    <location>
        <begin position="99"/>
        <end position="118"/>
    </location>
</feature>
<reference evidence="2" key="1">
    <citation type="submission" date="2020-09" db="EMBL/GenBank/DDBJ databases">
        <title>Genome-Enabled Discovery of Anthraquinone Biosynthesis in Senna tora.</title>
        <authorList>
            <person name="Kang S.-H."/>
            <person name="Pandey R.P."/>
            <person name="Lee C.-M."/>
            <person name="Sim J.-S."/>
            <person name="Jeong J.-T."/>
            <person name="Choi B.-S."/>
            <person name="Jung M."/>
            <person name="Ginzburg D."/>
            <person name="Zhao K."/>
            <person name="Won S.Y."/>
            <person name="Oh T.-J."/>
            <person name="Yu Y."/>
            <person name="Kim N.-H."/>
            <person name="Lee O.R."/>
            <person name="Lee T.-H."/>
            <person name="Bashyal P."/>
            <person name="Kim T.-S."/>
            <person name="Lee W.-H."/>
            <person name="Kawkins C."/>
            <person name="Kim C.-K."/>
            <person name="Kim J.S."/>
            <person name="Ahn B.O."/>
            <person name="Rhee S.Y."/>
            <person name="Sohng J.K."/>
        </authorList>
    </citation>
    <scope>NUCLEOTIDE SEQUENCE</scope>
    <source>
        <tissue evidence="2">Leaf</tissue>
    </source>
</reference>
<feature type="compositionally biased region" description="Polar residues" evidence="1">
    <location>
        <begin position="1"/>
        <end position="10"/>
    </location>
</feature>
<organism evidence="2 3">
    <name type="scientific">Senna tora</name>
    <dbReference type="NCBI Taxonomy" id="362788"/>
    <lineage>
        <taxon>Eukaryota</taxon>
        <taxon>Viridiplantae</taxon>
        <taxon>Streptophyta</taxon>
        <taxon>Embryophyta</taxon>
        <taxon>Tracheophyta</taxon>
        <taxon>Spermatophyta</taxon>
        <taxon>Magnoliopsida</taxon>
        <taxon>eudicotyledons</taxon>
        <taxon>Gunneridae</taxon>
        <taxon>Pentapetalae</taxon>
        <taxon>rosids</taxon>
        <taxon>fabids</taxon>
        <taxon>Fabales</taxon>
        <taxon>Fabaceae</taxon>
        <taxon>Caesalpinioideae</taxon>
        <taxon>Cassia clade</taxon>
        <taxon>Senna</taxon>
    </lineage>
</organism>
<dbReference type="AlphaFoldDB" id="A0A834WDE2"/>
<evidence type="ECO:0000256" key="1">
    <source>
        <dbReference type="SAM" id="MobiDB-lite"/>
    </source>
</evidence>
<dbReference type="EMBL" id="JAAIUW010000009">
    <property type="protein sequence ID" value="KAF7815121.1"/>
    <property type="molecule type" value="Genomic_DNA"/>
</dbReference>
<comment type="caution">
    <text evidence="2">The sequence shown here is derived from an EMBL/GenBank/DDBJ whole genome shotgun (WGS) entry which is preliminary data.</text>
</comment>
<protein>
    <submittedName>
        <fullName evidence="2">Uncharacterized protein</fullName>
    </submittedName>
</protein>
<gene>
    <name evidence="2" type="ORF">G2W53_029090</name>
</gene>
<name>A0A834WDE2_9FABA</name>
<evidence type="ECO:0000313" key="2">
    <source>
        <dbReference type="EMBL" id="KAF7815121.1"/>
    </source>
</evidence>